<dbReference type="PRINTS" id="PR00081">
    <property type="entry name" value="GDHRDH"/>
</dbReference>
<proteinExistence type="inferred from homology"/>
<evidence type="ECO:0000313" key="3">
    <source>
        <dbReference type="Proteomes" id="UP000253410"/>
    </source>
</evidence>
<dbReference type="Pfam" id="PF13561">
    <property type="entry name" value="adh_short_C2"/>
    <property type="match status" value="1"/>
</dbReference>
<dbReference type="PANTHER" id="PTHR42879">
    <property type="entry name" value="3-OXOACYL-(ACYL-CARRIER-PROTEIN) REDUCTASE"/>
    <property type="match status" value="1"/>
</dbReference>
<sequence>MDLYLKGKTAIVTGASQGIGRAITQELATEGVKVLAVARNEDLLNSLKEEVIAAGGVEPILLVQDFVAPDAPEKIATAALSSLGQVDILINNAGRSRPLDVVGPDDEWSAAMTLDFDRHRQLTQQLLPHMIERKQGAILNISSSYELREVNASAVVKAAGVVWAKQLAAQLGKHGIRVNSLQPGLIDTNNIRRFFPGEERSKFVAQAIPLGDFGEPQDMANMAVFLVSPRARYITGTVATVDGGLRHHPF</sequence>
<dbReference type="SUPFAM" id="SSF51735">
    <property type="entry name" value="NAD(P)-binding Rossmann-fold domains"/>
    <property type="match status" value="1"/>
</dbReference>
<accession>A0A365XY93</accession>
<name>A0A365XY93_9BACT</name>
<organism evidence="2 3">
    <name type="scientific">Chitinophaga flava</name>
    <dbReference type="NCBI Taxonomy" id="2259036"/>
    <lineage>
        <taxon>Bacteria</taxon>
        <taxon>Pseudomonadati</taxon>
        <taxon>Bacteroidota</taxon>
        <taxon>Chitinophagia</taxon>
        <taxon>Chitinophagales</taxon>
        <taxon>Chitinophagaceae</taxon>
        <taxon>Chitinophaga</taxon>
    </lineage>
</organism>
<evidence type="ECO:0000256" key="1">
    <source>
        <dbReference type="ARBA" id="ARBA00006484"/>
    </source>
</evidence>
<dbReference type="InterPro" id="IPR002347">
    <property type="entry name" value="SDR_fam"/>
</dbReference>
<dbReference type="AlphaFoldDB" id="A0A365XY93"/>
<evidence type="ECO:0000313" key="2">
    <source>
        <dbReference type="EMBL" id="RBL91303.1"/>
    </source>
</evidence>
<comment type="caution">
    <text evidence="2">The sequence shown here is derived from an EMBL/GenBank/DDBJ whole genome shotgun (WGS) entry which is preliminary data.</text>
</comment>
<dbReference type="PANTHER" id="PTHR42879:SF2">
    <property type="entry name" value="3-OXOACYL-[ACYL-CARRIER-PROTEIN] REDUCTASE FABG"/>
    <property type="match status" value="1"/>
</dbReference>
<dbReference type="OrthoDB" id="9804774at2"/>
<gene>
    <name evidence="2" type="ORF">DF182_01375</name>
</gene>
<keyword evidence="3" id="KW-1185">Reference proteome</keyword>
<reference evidence="2 3" key="1">
    <citation type="submission" date="2018-05" db="EMBL/GenBank/DDBJ databases">
        <title>Chitinophaga sp. K3CV102501T nov., isolated from isolated from a monsoon evergreen broad-leaved forest soil.</title>
        <authorList>
            <person name="Lv Y."/>
        </authorList>
    </citation>
    <scope>NUCLEOTIDE SEQUENCE [LARGE SCALE GENOMIC DNA]</scope>
    <source>
        <strain evidence="2 3">GDMCC 1.1325</strain>
    </source>
</reference>
<dbReference type="InterPro" id="IPR036291">
    <property type="entry name" value="NAD(P)-bd_dom_sf"/>
</dbReference>
<dbReference type="InterPro" id="IPR050259">
    <property type="entry name" value="SDR"/>
</dbReference>
<dbReference type="Proteomes" id="UP000253410">
    <property type="component" value="Unassembled WGS sequence"/>
</dbReference>
<dbReference type="EMBL" id="QFFJ01000001">
    <property type="protein sequence ID" value="RBL91303.1"/>
    <property type="molecule type" value="Genomic_DNA"/>
</dbReference>
<dbReference type="FunFam" id="3.40.50.720:FF:000084">
    <property type="entry name" value="Short-chain dehydrogenase reductase"/>
    <property type="match status" value="1"/>
</dbReference>
<dbReference type="RefSeq" id="WP_113613899.1">
    <property type="nucleotide sequence ID" value="NZ_QFFJ01000001.1"/>
</dbReference>
<comment type="similarity">
    <text evidence="1">Belongs to the short-chain dehydrogenases/reductases (SDR) family.</text>
</comment>
<dbReference type="Gene3D" id="3.40.50.720">
    <property type="entry name" value="NAD(P)-binding Rossmann-like Domain"/>
    <property type="match status" value="1"/>
</dbReference>
<protein>
    <submittedName>
        <fullName evidence="2">3-oxoacyl-ACP reductase</fullName>
    </submittedName>
</protein>